<accession>A0A8S5SAB8</accession>
<sequence length="99" mass="11321">MSGMIENPQIKTKKCSVCGQELPLSSFSKNPGMRDGYLNTCKICRNEKAKYRKALKKDEPYPNPDLASFTPLQLITELKVRGYKGDLTFEEVKIHRIKL</sequence>
<proteinExistence type="predicted"/>
<evidence type="ECO:0000313" key="1">
    <source>
        <dbReference type="EMBL" id="DAF47642.1"/>
    </source>
</evidence>
<organism evidence="1">
    <name type="scientific">Myoviridae sp. ctByu2</name>
    <dbReference type="NCBI Taxonomy" id="2827668"/>
    <lineage>
        <taxon>Viruses</taxon>
        <taxon>Duplodnaviria</taxon>
        <taxon>Heunggongvirae</taxon>
        <taxon>Uroviricota</taxon>
        <taxon>Caudoviricetes</taxon>
    </lineage>
</organism>
<dbReference type="EMBL" id="BK032557">
    <property type="protein sequence ID" value="DAF47642.1"/>
    <property type="molecule type" value="Genomic_DNA"/>
</dbReference>
<protein>
    <submittedName>
        <fullName evidence="1">Meiotic chromosome segregation protein</fullName>
    </submittedName>
</protein>
<name>A0A8S5SAB8_9CAUD</name>
<reference evidence="1" key="1">
    <citation type="journal article" date="2021" name="Proc. Natl. Acad. Sci. U.S.A.">
        <title>A Catalog of Tens of Thousands of Viruses from Human Metagenomes Reveals Hidden Associations with Chronic Diseases.</title>
        <authorList>
            <person name="Tisza M.J."/>
            <person name="Buck C.B."/>
        </authorList>
    </citation>
    <scope>NUCLEOTIDE SEQUENCE</scope>
    <source>
        <strain evidence="1">CtByu2</strain>
    </source>
</reference>